<dbReference type="Proteomes" id="UP000684084">
    <property type="component" value="Unassembled WGS sequence"/>
</dbReference>
<organism evidence="1 2">
    <name type="scientific">Rhizophagus irregularis</name>
    <dbReference type="NCBI Taxonomy" id="588596"/>
    <lineage>
        <taxon>Eukaryota</taxon>
        <taxon>Fungi</taxon>
        <taxon>Fungi incertae sedis</taxon>
        <taxon>Mucoromycota</taxon>
        <taxon>Glomeromycotina</taxon>
        <taxon>Glomeromycetes</taxon>
        <taxon>Glomerales</taxon>
        <taxon>Glomeraceae</taxon>
        <taxon>Rhizophagus</taxon>
    </lineage>
</organism>
<name>A0A915ZVD0_9GLOM</name>
<comment type="caution">
    <text evidence="1">The sequence shown here is derived from an EMBL/GenBank/DDBJ whole genome shotgun (WGS) entry which is preliminary data.</text>
</comment>
<evidence type="ECO:0000313" key="2">
    <source>
        <dbReference type="Proteomes" id="UP000684084"/>
    </source>
</evidence>
<reference evidence="1" key="1">
    <citation type="submission" date="2020-05" db="EMBL/GenBank/DDBJ databases">
        <authorList>
            <person name="Rincon C."/>
            <person name="Sanders R I."/>
            <person name="Robbins C."/>
            <person name="Chaturvedi A."/>
        </authorList>
    </citation>
    <scope>NUCLEOTIDE SEQUENCE</scope>
    <source>
        <strain evidence="1">CHB12</strain>
    </source>
</reference>
<protein>
    <submittedName>
        <fullName evidence="1">Uncharacterized protein</fullName>
    </submittedName>
</protein>
<dbReference type="AlphaFoldDB" id="A0A915ZVD0"/>
<accession>A0A915ZVD0</accession>
<proteinExistence type="predicted"/>
<gene>
    <name evidence="1" type="ORF">CHRIB12_LOCUS20693</name>
</gene>
<evidence type="ECO:0000313" key="1">
    <source>
        <dbReference type="EMBL" id="CAB5388654.1"/>
    </source>
</evidence>
<dbReference type="EMBL" id="CAGKOT010000062">
    <property type="protein sequence ID" value="CAB5388654.1"/>
    <property type="molecule type" value="Genomic_DNA"/>
</dbReference>
<dbReference type="OrthoDB" id="2314742at2759"/>
<sequence length="212" mass="24876">MSEILSQFPFFENAIYAHQNISKVVLLNTANNLLITRQKLKEDYDINDTLLKFLWKYSENDEKIDALPEIELKDERKIKLCKIIDKGILYMNSCVDWNHLNEKNKLDYGCTMTFDEIKKANKRAFIMKNCELKELECQHSTGSTENNKSNYETSSSYHFIKHAKASLEFIKYLELTPDFIKEVEGAIVSKDPTEKFKQIIEEYGHFIPTRVI</sequence>